<reference evidence="2 3" key="1">
    <citation type="submission" date="2023-02" db="EMBL/GenBank/DDBJ databases">
        <title>Complete genome sequence of a novel bacterium Oceanimonas sp. NTOU-MSR1 isolated from marine coast sediment.</title>
        <authorList>
            <person name="Yang H.-T."/>
            <person name="Chen Y.-L."/>
            <person name="Ho Y.-N."/>
        </authorList>
    </citation>
    <scope>NUCLEOTIDE SEQUENCE [LARGE SCALE GENOMIC DNA]</scope>
    <source>
        <strain evidence="2 3">NTOU-MSR1</strain>
    </source>
</reference>
<dbReference type="AlphaFoldDB" id="A0AA50Q6P9"/>
<keyword evidence="3" id="KW-1185">Reference proteome</keyword>
<feature type="region of interest" description="Disordered" evidence="1">
    <location>
        <begin position="1"/>
        <end position="25"/>
    </location>
</feature>
<evidence type="ECO:0000256" key="1">
    <source>
        <dbReference type="SAM" id="MobiDB-lite"/>
    </source>
</evidence>
<sequence length="46" mass="5601">MLKRRRTPLKQHKPLGGSRRRLMMNDMRRKIVRRNATFFLTQAGFE</sequence>
<dbReference type="Proteomes" id="UP001223802">
    <property type="component" value="Chromosome"/>
</dbReference>
<dbReference type="RefSeq" id="WP_306760820.1">
    <property type="nucleotide sequence ID" value="NZ_CP118224.1"/>
</dbReference>
<evidence type="ECO:0000313" key="2">
    <source>
        <dbReference type="EMBL" id="WMC09625.1"/>
    </source>
</evidence>
<dbReference type="EMBL" id="CP118224">
    <property type="protein sequence ID" value="WMC09625.1"/>
    <property type="molecule type" value="Genomic_DNA"/>
</dbReference>
<evidence type="ECO:0000313" key="3">
    <source>
        <dbReference type="Proteomes" id="UP001223802"/>
    </source>
</evidence>
<name>A0AA50Q6P9_9GAMM</name>
<gene>
    <name evidence="2" type="ORF">PU634_10905</name>
</gene>
<organism evidence="2 3">
    <name type="scientific">Oceanimonas pelagia</name>
    <dbReference type="NCBI Taxonomy" id="3028314"/>
    <lineage>
        <taxon>Bacteria</taxon>
        <taxon>Pseudomonadati</taxon>
        <taxon>Pseudomonadota</taxon>
        <taxon>Gammaproteobacteria</taxon>
        <taxon>Aeromonadales</taxon>
        <taxon>Aeromonadaceae</taxon>
        <taxon>Oceanimonas</taxon>
    </lineage>
</organism>
<accession>A0AA50Q6P9</accession>
<proteinExistence type="predicted"/>
<protein>
    <submittedName>
        <fullName evidence="2">Uncharacterized protein</fullName>
    </submittedName>
</protein>
<feature type="compositionally biased region" description="Basic residues" evidence="1">
    <location>
        <begin position="1"/>
        <end position="22"/>
    </location>
</feature>
<dbReference type="KEGG" id="ope:PU634_10905"/>